<evidence type="ECO:0000256" key="1">
    <source>
        <dbReference type="SAM" id="MobiDB-lite"/>
    </source>
</evidence>
<gene>
    <name evidence="3" type="ORF">GA_TR2562_c0_g1_i1_g.8308</name>
</gene>
<dbReference type="SMART" id="SM00358">
    <property type="entry name" value="DSRM"/>
    <property type="match status" value="1"/>
</dbReference>
<feature type="compositionally biased region" description="Basic and acidic residues" evidence="1">
    <location>
        <begin position="32"/>
        <end position="41"/>
    </location>
</feature>
<evidence type="ECO:0000313" key="3">
    <source>
        <dbReference type="EMBL" id="JAU16253.1"/>
    </source>
</evidence>
<reference evidence="3" key="1">
    <citation type="submission" date="2016-07" db="EMBL/GenBank/DDBJ databases">
        <title>De novo transcriptome assembly of four accessions of the metal hyperaccumulator plant Noccaea caerulescens.</title>
        <authorList>
            <person name="Blande D."/>
            <person name="Halimaa P."/>
            <person name="Tervahauta A.I."/>
            <person name="Aarts M.G."/>
            <person name="Karenlampi S.O."/>
        </authorList>
    </citation>
    <scope>NUCLEOTIDE SEQUENCE</scope>
</reference>
<feature type="region of interest" description="Disordered" evidence="1">
    <location>
        <begin position="1"/>
        <end position="82"/>
    </location>
</feature>
<dbReference type="InterPro" id="IPR014720">
    <property type="entry name" value="dsRBD_dom"/>
</dbReference>
<organism evidence="3">
    <name type="scientific">Noccaea caerulescens</name>
    <name type="common">Alpine penny-cress</name>
    <name type="synonym">Thlaspi caerulescens</name>
    <dbReference type="NCBI Taxonomy" id="107243"/>
    <lineage>
        <taxon>Eukaryota</taxon>
        <taxon>Viridiplantae</taxon>
        <taxon>Streptophyta</taxon>
        <taxon>Embryophyta</taxon>
        <taxon>Tracheophyta</taxon>
        <taxon>Spermatophyta</taxon>
        <taxon>Magnoliopsida</taxon>
        <taxon>eudicotyledons</taxon>
        <taxon>Gunneridae</taxon>
        <taxon>Pentapetalae</taxon>
        <taxon>rosids</taxon>
        <taxon>malvids</taxon>
        <taxon>Brassicales</taxon>
        <taxon>Brassicaceae</taxon>
        <taxon>Coluteocarpeae</taxon>
        <taxon>Noccaea</taxon>
    </lineage>
</organism>
<dbReference type="AlphaFoldDB" id="A0A1J3DES0"/>
<sequence length="165" mass="18722">MFLPPPDPSSIPSSSSVPQPPRKRLIVQRCENGSKLRKLNDVVEEEEDNATQMESNITRAQDPQAGLMPRTSEPTSEEETRRVSAKGELYKLCSMRHWELPVYEWYEEGPCHRRVYVVKATIEVKQDSGTSVLECFGNPQHKKKIAAEEAAEAALWYLKNVGHTL</sequence>
<dbReference type="SUPFAM" id="SSF54768">
    <property type="entry name" value="dsRNA-binding domain-like"/>
    <property type="match status" value="1"/>
</dbReference>
<evidence type="ECO:0000259" key="2">
    <source>
        <dbReference type="SMART" id="SM00358"/>
    </source>
</evidence>
<dbReference type="Gene3D" id="3.30.160.20">
    <property type="match status" value="1"/>
</dbReference>
<dbReference type="Pfam" id="PF14709">
    <property type="entry name" value="DND1_DSRM"/>
    <property type="match status" value="1"/>
</dbReference>
<protein>
    <submittedName>
        <fullName evidence="3">Ribonuclease 3-like protein 1</fullName>
    </submittedName>
</protein>
<accession>A0A1J3DES0</accession>
<dbReference type="EMBL" id="GEVI01016067">
    <property type="protein sequence ID" value="JAU16253.1"/>
    <property type="molecule type" value="Transcribed_RNA"/>
</dbReference>
<feature type="domain" description="DRBM" evidence="2">
    <location>
        <begin position="85"/>
        <end position="159"/>
    </location>
</feature>
<feature type="compositionally biased region" description="Polar residues" evidence="1">
    <location>
        <begin position="50"/>
        <end position="61"/>
    </location>
</feature>
<name>A0A1J3DES0_NOCCA</name>
<proteinExistence type="predicted"/>